<name>A0A443N1N6_9MAGN</name>
<evidence type="ECO:0000313" key="2">
    <source>
        <dbReference type="EMBL" id="RWR72416.1"/>
    </source>
</evidence>
<sequence length="308" mass="35374">MKFDKLLRKLTEALPQWKDFFLSYKTLKQQLKLMYPEAGEAANKRPRLADDVMTQEEKDFIHLLEVEIEKFNSFFVDQEEDYIIRQKVLQDRAVNALGSNEELMKLGKDIVDLHGEMVLLLNYSALNYTGMNTHYIIFISHQHNLLSMVIDLLSAMKYIELCLVKILKKHDKRTGALIRQPFIQEVLQQPFYNTDTLNKLVKDCERLVDRLFPETEPFVDGGSVAAKRNQVSTAIEEDGSLRLPKELAEIKDMENLYMKSTLAALKVLKEIRSGSSTVSASSLPPLQATNFGFEDKWSKIPVIEQAAK</sequence>
<evidence type="ECO:0000259" key="1">
    <source>
        <dbReference type="PROSITE" id="PS51382"/>
    </source>
</evidence>
<feature type="domain" description="SPX" evidence="1">
    <location>
        <begin position="1"/>
        <end position="184"/>
    </location>
</feature>
<dbReference type="InterPro" id="IPR004331">
    <property type="entry name" value="SPX_dom"/>
</dbReference>
<proteinExistence type="predicted"/>
<dbReference type="OrthoDB" id="6493944at2759"/>
<dbReference type="Proteomes" id="UP000283530">
    <property type="component" value="Unassembled WGS sequence"/>
</dbReference>
<protein>
    <submittedName>
        <fullName evidence="2">SPX domain-containing protein</fullName>
    </submittedName>
</protein>
<dbReference type="AlphaFoldDB" id="A0A443N1N6"/>
<dbReference type="EMBL" id="QPKB01000001">
    <property type="protein sequence ID" value="RWR72416.1"/>
    <property type="molecule type" value="Genomic_DNA"/>
</dbReference>
<accession>A0A443N1N6</accession>
<dbReference type="InterPro" id="IPR031142">
    <property type="entry name" value="SPX_prot"/>
</dbReference>
<comment type="caution">
    <text evidence="2">The sequence shown here is derived from an EMBL/GenBank/DDBJ whole genome shotgun (WGS) entry which is preliminary data.</text>
</comment>
<dbReference type="STRING" id="337451.A0A443N1N6"/>
<dbReference type="PANTHER" id="PTHR45978">
    <property type="entry name" value="SPX DOMAIN-CONTAINING PROTEIN 3"/>
    <property type="match status" value="1"/>
</dbReference>
<organism evidence="2 3">
    <name type="scientific">Cinnamomum micranthum f. kanehirae</name>
    <dbReference type="NCBI Taxonomy" id="337451"/>
    <lineage>
        <taxon>Eukaryota</taxon>
        <taxon>Viridiplantae</taxon>
        <taxon>Streptophyta</taxon>
        <taxon>Embryophyta</taxon>
        <taxon>Tracheophyta</taxon>
        <taxon>Spermatophyta</taxon>
        <taxon>Magnoliopsida</taxon>
        <taxon>Magnoliidae</taxon>
        <taxon>Laurales</taxon>
        <taxon>Lauraceae</taxon>
        <taxon>Cinnamomum</taxon>
    </lineage>
</organism>
<dbReference type="GO" id="GO:0016036">
    <property type="term" value="P:cellular response to phosphate starvation"/>
    <property type="evidence" value="ECO:0007669"/>
    <property type="project" value="InterPro"/>
</dbReference>
<gene>
    <name evidence="2" type="ORF">CKAN_00063900</name>
</gene>
<dbReference type="PANTHER" id="PTHR45978:SF3">
    <property type="entry name" value="SPX DOMAIN-CONTAINING PROTEIN 1-LIKE"/>
    <property type="match status" value="1"/>
</dbReference>
<keyword evidence="3" id="KW-1185">Reference proteome</keyword>
<reference evidence="2 3" key="1">
    <citation type="journal article" date="2019" name="Nat. Plants">
        <title>Stout camphor tree genome fills gaps in understanding of flowering plant genome evolution.</title>
        <authorList>
            <person name="Chaw S.M."/>
            <person name="Liu Y.C."/>
            <person name="Wu Y.W."/>
            <person name="Wang H.Y."/>
            <person name="Lin C.I."/>
            <person name="Wu C.S."/>
            <person name="Ke H.M."/>
            <person name="Chang L.Y."/>
            <person name="Hsu C.Y."/>
            <person name="Yang H.T."/>
            <person name="Sudianto E."/>
            <person name="Hsu M.H."/>
            <person name="Wu K.P."/>
            <person name="Wang L.N."/>
            <person name="Leebens-Mack J.H."/>
            <person name="Tsai I.J."/>
        </authorList>
    </citation>
    <scope>NUCLEOTIDE SEQUENCE [LARGE SCALE GENOMIC DNA]</scope>
    <source>
        <strain evidence="3">cv. Chaw 1501</strain>
        <tissue evidence="2">Young leaves</tissue>
    </source>
</reference>
<dbReference type="PROSITE" id="PS51382">
    <property type="entry name" value="SPX"/>
    <property type="match status" value="1"/>
</dbReference>
<evidence type="ECO:0000313" key="3">
    <source>
        <dbReference type="Proteomes" id="UP000283530"/>
    </source>
</evidence>
<dbReference type="CDD" id="cd14481">
    <property type="entry name" value="SPX_AtSPX1_like"/>
    <property type="match status" value="1"/>
</dbReference>